<protein>
    <submittedName>
        <fullName evidence="1">ATP-NAD kinase family protein</fullName>
    </submittedName>
</protein>
<keyword evidence="2" id="KW-1185">Reference proteome</keyword>
<evidence type="ECO:0000313" key="2">
    <source>
        <dbReference type="Proteomes" id="UP000709336"/>
    </source>
</evidence>
<keyword evidence="1" id="KW-0418">Kinase</keyword>
<dbReference type="GO" id="GO:0016301">
    <property type="term" value="F:kinase activity"/>
    <property type="evidence" value="ECO:0007669"/>
    <property type="project" value="UniProtKB-KW"/>
</dbReference>
<dbReference type="InterPro" id="IPR039065">
    <property type="entry name" value="AcoX-like"/>
</dbReference>
<dbReference type="InterPro" id="IPR017438">
    <property type="entry name" value="ATP-NAD_kinase_N"/>
</dbReference>
<dbReference type="Pfam" id="PF20143">
    <property type="entry name" value="NAD_kinase_C"/>
    <property type="match status" value="1"/>
</dbReference>
<dbReference type="InterPro" id="IPR011386">
    <property type="entry name" value="Put_ATP-NAD_kin"/>
</dbReference>
<name>A0ABX1R5F1_9ALTE</name>
<reference evidence="1 2" key="1">
    <citation type="submission" date="2020-03" db="EMBL/GenBank/DDBJ databases">
        <title>Alteromonas ponticola sp. nov., isolated from seawater.</title>
        <authorList>
            <person name="Yoon J.-H."/>
            <person name="Kim Y.-O."/>
        </authorList>
    </citation>
    <scope>NUCLEOTIDE SEQUENCE [LARGE SCALE GENOMIC DNA]</scope>
    <source>
        <strain evidence="1 2">MYP5</strain>
    </source>
</reference>
<dbReference type="Proteomes" id="UP000709336">
    <property type="component" value="Unassembled WGS sequence"/>
</dbReference>
<dbReference type="InterPro" id="IPR002504">
    <property type="entry name" value="NADK"/>
</dbReference>
<dbReference type="Pfam" id="PF01513">
    <property type="entry name" value="NAD_kinase"/>
    <property type="match status" value="1"/>
</dbReference>
<dbReference type="RefSeq" id="WP_169211862.1">
    <property type="nucleotide sequence ID" value="NZ_JAATNW010000008.1"/>
</dbReference>
<gene>
    <name evidence="1" type="ORF">HCJ96_14810</name>
</gene>
<sequence>MSEHKMFRLGVVVNPFAGIGGALALKGSDGADIREKALAQGAEKKANQKMQLALSKLTELSSSLEVVTAAGEMGETVCQELGFNYRVVFQSEQAQTEGEDSEKAALAMVEEGVDLLLFAGGDGTARNIYHSVAGRVPVLGVPAGCKIHSGVYAVTPAGAGEIAAKMVRGELVSEQDGEVRDIDESAFREGKVRAKHYGEMRVPHDLVYLQSVKMGGKESEELVLLDIAAHIAEWMDEHADTCFVMGSGSTVAAVMDELGLKNTLLGVDIVKNKTVVANDVTAAELLSLTANQSTQLVITAIGGQGHLFGRGNQQLSPEFIKKIGKQNILVVATKQKLEQLNGRPLRLDTSDPELDNLLAGSFSVITGYHDRVLYPAI</sequence>
<evidence type="ECO:0000313" key="1">
    <source>
        <dbReference type="EMBL" id="NMH61299.1"/>
    </source>
</evidence>
<accession>A0ABX1R5F1</accession>
<keyword evidence="1" id="KW-0808">Transferase</keyword>
<dbReference type="SUPFAM" id="SSF111331">
    <property type="entry name" value="NAD kinase/diacylglycerol kinase-like"/>
    <property type="match status" value="1"/>
</dbReference>
<proteinExistence type="predicted"/>
<dbReference type="PANTHER" id="PTHR40697:SF2">
    <property type="entry name" value="ATP-NAD KINASE-RELATED"/>
    <property type="match status" value="1"/>
</dbReference>
<dbReference type="PANTHER" id="PTHR40697">
    <property type="entry name" value="ACETOIN CATABOLISM PROTEIN X"/>
    <property type="match status" value="1"/>
</dbReference>
<comment type="caution">
    <text evidence="1">The sequence shown here is derived from an EMBL/GenBank/DDBJ whole genome shotgun (WGS) entry which is preliminary data.</text>
</comment>
<dbReference type="PIRSF" id="PIRSF016907">
    <property type="entry name" value="Kin_ATP-NAD"/>
    <property type="match status" value="1"/>
</dbReference>
<dbReference type="Gene3D" id="3.40.50.10330">
    <property type="entry name" value="Probable inorganic polyphosphate/atp-NAD kinase, domain 1"/>
    <property type="match status" value="1"/>
</dbReference>
<dbReference type="EMBL" id="JAATNW010000008">
    <property type="protein sequence ID" value="NMH61299.1"/>
    <property type="molecule type" value="Genomic_DNA"/>
</dbReference>
<organism evidence="1 2">
    <name type="scientific">Alteromonas ponticola</name>
    <dbReference type="NCBI Taxonomy" id="2720613"/>
    <lineage>
        <taxon>Bacteria</taxon>
        <taxon>Pseudomonadati</taxon>
        <taxon>Pseudomonadota</taxon>
        <taxon>Gammaproteobacteria</taxon>
        <taxon>Alteromonadales</taxon>
        <taxon>Alteromonadaceae</taxon>
        <taxon>Alteromonas/Salinimonas group</taxon>
        <taxon>Alteromonas</taxon>
    </lineage>
</organism>
<dbReference type="InterPro" id="IPR016064">
    <property type="entry name" value="NAD/diacylglycerol_kinase_sf"/>
</dbReference>